<proteinExistence type="inferred from homology"/>
<dbReference type="RefSeq" id="WP_074756266.1">
    <property type="nucleotide sequence ID" value="NZ_FNCO01000014.1"/>
</dbReference>
<keyword evidence="3" id="KW-0378">Hydrolase</keyword>
<dbReference type="InterPro" id="IPR052350">
    <property type="entry name" value="Metallo-dep_Lactonases"/>
</dbReference>
<protein>
    <submittedName>
        <fullName evidence="3">Predicted metal-dependent hydrolase, TIM-barrel fold</fullName>
    </submittedName>
</protein>
<feature type="domain" description="Amidohydrolase-related" evidence="2">
    <location>
        <begin position="11"/>
        <end position="301"/>
    </location>
</feature>
<dbReference type="PANTHER" id="PTHR43569:SF1">
    <property type="entry name" value="BLL3371 PROTEIN"/>
    <property type="match status" value="1"/>
</dbReference>
<dbReference type="InterPro" id="IPR032466">
    <property type="entry name" value="Metal_Hydrolase"/>
</dbReference>
<keyword evidence="4" id="KW-1185">Reference proteome</keyword>
<gene>
    <name evidence="3" type="ORF">SAMN05216605_11450</name>
</gene>
<name>A0A1G8L654_9PSED</name>
<dbReference type="SUPFAM" id="SSF51556">
    <property type="entry name" value="Metallo-dependent hydrolases"/>
    <property type="match status" value="1"/>
</dbReference>
<evidence type="ECO:0000313" key="4">
    <source>
        <dbReference type="Proteomes" id="UP000182894"/>
    </source>
</evidence>
<evidence type="ECO:0000259" key="2">
    <source>
        <dbReference type="Pfam" id="PF04909"/>
    </source>
</evidence>
<organism evidence="3 4">
    <name type="scientific">Pseudomonas abietaniphila</name>
    <dbReference type="NCBI Taxonomy" id="89065"/>
    <lineage>
        <taxon>Bacteria</taxon>
        <taxon>Pseudomonadati</taxon>
        <taxon>Pseudomonadota</taxon>
        <taxon>Gammaproteobacteria</taxon>
        <taxon>Pseudomonadales</taxon>
        <taxon>Pseudomonadaceae</taxon>
        <taxon>Pseudomonas</taxon>
    </lineage>
</organism>
<dbReference type="Proteomes" id="UP000182894">
    <property type="component" value="Unassembled WGS sequence"/>
</dbReference>
<dbReference type="GO" id="GO:0016787">
    <property type="term" value="F:hydrolase activity"/>
    <property type="evidence" value="ECO:0007669"/>
    <property type="project" value="UniProtKB-KW"/>
</dbReference>
<dbReference type="Pfam" id="PF04909">
    <property type="entry name" value="Amidohydro_2"/>
    <property type="match status" value="1"/>
</dbReference>
<dbReference type="EMBL" id="FNCO01000014">
    <property type="protein sequence ID" value="SDI51166.1"/>
    <property type="molecule type" value="Genomic_DNA"/>
</dbReference>
<evidence type="ECO:0000256" key="1">
    <source>
        <dbReference type="ARBA" id="ARBA00038310"/>
    </source>
</evidence>
<sequence length="319" mass="36033">MAEEVYSGPIVDAHHHFWDPQTNHHPWLAEGANIPFRYGDYSAIKRRYLPPEYFADVGEHNVVQTVYVETEWDPSDPIGETRFIEQIAARYGVPNAVVAQAWLDHPDAIAVLAEQALFASVRSVRHKPGGPASPNEVGSQHTLMSNEHWRRSYATLHDLGLRFDLQTPWWNLPEAGLLARDFPDTTLILNHAGLPSDRSTEGLAGWHGAMAKLAEQPNVIVKISGLGLPGKRWSVQDNGWIVREIIAMFGTDRAMFASNFPVDSLCGSFDDIYSGFKHIVRDLPRADQERLFYSNAQRIYRCEPCAVDRPRQEHMRSQA</sequence>
<accession>A0A1G8L654</accession>
<dbReference type="AlphaFoldDB" id="A0A1G8L654"/>
<reference evidence="4" key="1">
    <citation type="submission" date="2016-10" db="EMBL/GenBank/DDBJ databases">
        <authorList>
            <person name="Varghese N."/>
            <person name="Submissions S."/>
        </authorList>
    </citation>
    <scope>NUCLEOTIDE SEQUENCE [LARGE SCALE GENOMIC DNA]</scope>
    <source>
        <strain evidence="4">ATCC 700689</strain>
    </source>
</reference>
<dbReference type="Gene3D" id="3.20.20.140">
    <property type="entry name" value="Metal-dependent hydrolases"/>
    <property type="match status" value="1"/>
</dbReference>
<dbReference type="OrthoDB" id="9787654at2"/>
<evidence type="ECO:0000313" key="3">
    <source>
        <dbReference type="EMBL" id="SDI51166.1"/>
    </source>
</evidence>
<dbReference type="PANTHER" id="PTHR43569">
    <property type="entry name" value="AMIDOHYDROLASE"/>
    <property type="match status" value="1"/>
</dbReference>
<dbReference type="STRING" id="89065.SAMN05216605_11450"/>
<dbReference type="InterPro" id="IPR006680">
    <property type="entry name" value="Amidohydro-rel"/>
</dbReference>
<comment type="similarity">
    <text evidence="1">Belongs to the metallo-dependent hydrolases superfamily.</text>
</comment>